<evidence type="ECO:0000313" key="1">
    <source>
        <dbReference type="EMBL" id="KAF1953552.1"/>
    </source>
</evidence>
<keyword evidence="2" id="KW-1185">Reference proteome</keyword>
<proteinExistence type="predicted"/>
<organism evidence="1 2">
    <name type="scientific">Byssothecium circinans</name>
    <dbReference type="NCBI Taxonomy" id="147558"/>
    <lineage>
        <taxon>Eukaryota</taxon>
        <taxon>Fungi</taxon>
        <taxon>Dikarya</taxon>
        <taxon>Ascomycota</taxon>
        <taxon>Pezizomycotina</taxon>
        <taxon>Dothideomycetes</taxon>
        <taxon>Pleosporomycetidae</taxon>
        <taxon>Pleosporales</taxon>
        <taxon>Massarineae</taxon>
        <taxon>Massarinaceae</taxon>
        <taxon>Byssothecium</taxon>
    </lineage>
</organism>
<name>A0A6A5TPD5_9PLEO</name>
<dbReference type="AlphaFoldDB" id="A0A6A5TPD5"/>
<dbReference type="Proteomes" id="UP000800035">
    <property type="component" value="Unassembled WGS sequence"/>
</dbReference>
<protein>
    <submittedName>
        <fullName evidence="1">Uncharacterized protein</fullName>
    </submittedName>
</protein>
<evidence type="ECO:0000313" key="2">
    <source>
        <dbReference type="Proteomes" id="UP000800035"/>
    </source>
</evidence>
<dbReference type="EMBL" id="ML977003">
    <property type="protein sequence ID" value="KAF1953552.1"/>
    <property type="molecule type" value="Genomic_DNA"/>
</dbReference>
<accession>A0A6A5TPD5</accession>
<gene>
    <name evidence="1" type="ORF">CC80DRAFT_141213</name>
</gene>
<reference evidence="1" key="1">
    <citation type="journal article" date="2020" name="Stud. Mycol.">
        <title>101 Dothideomycetes genomes: a test case for predicting lifestyles and emergence of pathogens.</title>
        <authorList>
            <person name="Haridas S."/>
            <person name="Albert R."/>
            <person name="Binder M."/>
            <person name="Bloem J."/>
            <person name="Labutti K."/>
            <person name="Salamov A."/>
            <person name="Andreopoulos B."/>
            <person name="Baker S."/>
            <person name="Barry K."/>
            <person name="Bills G."/>
            <person name="Bluhm B."/>
            <person name="Cannon C."/>
            <person name="Castanera R."/>
            <person name="Culley D."/>
            <person name="Daum C."/>
            <person name="Ezra D."/>
            <person name="Gonzalez J."/>
            <person name="Henrissat B."/>
            <person name="Kuo A."/>
            <person name="Liang C."/>
            <person name="Lipzen A."/>
            <person name="Lutzoni F."/>
            <person name="Magnuson J."/>
            <person name="Mondo S."/>
            <person name="Nolan M."/>
            <person name="Ohm R."/>
            <person name="Pangilinan J."/>
            <person name="Park H.-J."/>
            <person name="Ramirez L."/>
            <person name="Alfaro M."/>
            <person name="Sun H."/>
            <person name="Tritt A."/>
            <person name="Yoshinaga Y."/>
            <person name="Zwiers L.-H."/>
            <person name="Turgeon B."/>
            <person name="Goodwin S."/>
            <person name="Spatafora J."/>
            <person name="Crous P."/>
            <person name="Grigoriev I."/>
        </authorList>
    </citation>
    <scope>NUCLEOTIDE SEQUENCE</scope>
    <source>
        <strain evidence="1">CBS 675.92</strain>
    </source>
</reference>
<sequence>MNTNMIKLDRNLPETSAYPVKGHDMTEFIKRAYKRQLAVDKFPEFWKVYIDTIQESTQFETLQGRSLGTEKKGVLKINLRDLLNCTLTPSTTQMLFGTKLLEIEPNMPKHIHGFIDGLWKLVYRYPRWAIPDLA</sequence>